<accession>A0A367KML4</accession>
<organism evidence="1 2">
    <name type="scientific">Rhizopus stolonifer</name>
    <name type="common">Rhizopus nigricans</name>
    <dbReference type="NCBI Taxonomy" id="4846"/>
    <lineage>
        <taxon>Eukaryota</taxon>
        <taxon>Fungi</taxon>
        <taxon>Fungi incertae sedis</taxon>
        <taxon>Mucoromycota</taxon>
        <taxon>Mucoromycotina</taxon>
        <taxon>Mucoromycetes</taxon>
        <taxon>Mucorales</taxon>
        <taxon>Mucorineae</taxon>
        <taxon>Rhizopodaceae</taxon>
        <taxon>Rhizopus</taxon>
    </lineage>
</organism>
<proteinExistence type="predicted"/>
<dbReference type="Pfam" id="PF07956">
    <property type="entry name" value="DUF1690"/>
    <property type="match status" value="1"/>
</dbReference>
<dbReference type="Proteomes" id="UP000253551">
    <property type="component" value="Unassembled WGS sequence"/>
</dbReference>
<evidence type="ECO:0000313" key="1">
    <source>
        <dbReference type="EMBL" id="RCI03475.1"/>
    </source>
</evidence>
<dbReference type="AlphaFoldDB" id="A0A367KML4"/>
<evidence type="ECO:0008006" key="3">
    <source>
        <dbReference type="Google" id="ProtNLM"/>
    </source>
</evidence>
<evidence type="ECO:0000313" key="2">
    <source>
        <dbReference type="Proteomes" id="UP000253551"/>
    </source>
</evidence>
<protein>
    <recommendedName>
        <fullName evidence="3">MICOS complex subunit mic19</fullName>
    </recommendedName>
</protein>
<keyword evidence="2" id="KW-1185">Reference proteome</keyword>
<sequence>MGATQSKASEPVIFYNQSSPLQFSQGFTEPVESKKQPVNVSNEKIEQLVRERVAEELKRAKQQQDQVNQRAYGELAKQNIKNDHNSIAMTEDIENMIQKLKRSSPSDIPAAIAEKQEALIVCYKNNQTRPLDCWEQVEQFKHAVAEEQKRFVAAHQR</sequence>
<dbReference type="EMBL" id="PJQM01001003">
    <property type="protein sequence ID" value="RCI03475.1"/>
    <property type="molecule type" value="Genomic_DNA"/>
</dbReference>
<comment type="caution">
    <text evidence="1">The sequence shown here is derived from an EMBL/GenBank/DDBJ whole genome shotgun (WGS) entry which is preliminary data.</text>
</comment>
<dbReference type="InterPro" id="IPR012471">
    <property type="entry name" value="DUF1690"/>
</dbReference>
<dbReference type="OrthoDB" id="5544375at2759"/>
<reference evidence="1 2" key="1">
    <citation type="journal article" date="2018" name="G3 (Bethesda)">
        <title>Phylogenetic and Phylogenomic Definition of Rhizopus Species.</title>
        <authorList>
            <person name="Gryganskyi A.P."/>
            <person name="Golan J."/>
            <person name="Dolatabadi S."/>
            <person name="Mondo S."/>
            <person name="Robb S."/>
            <person name="Idnurm A."/>
            <person name="Muszewska A."/>
            <person name="Steczkiewicz K."/>
            <person name="Masonjones S."/>
            <person name="Liao H.L."/>
            <person name="Gajdeczka M.T."/>
            <person name="Anike F."/>
            <person name="Vuek A."/>
            <person name="Anishchenko I.M."/>
            <person name="Voigt K."/>
            <person name="de Hoog G.S."/>
            <person name="Smith M.E."/>
            <person name="Heitman J."/>
            <person name="Vilgalys R."/>
            <person name="Stajich J.E."/>
        </authorList>
    </citation>
    <scope>NUCLEOTIDE SEQUENCE [LARGE SCALE GENOMIC DNA]</scope>
    <source>
        <strain evidence="1 2">LSU 92-RS-03</strain>
    </source>
</reference>
<gene>
    <name evidence="1" type="ORF">CU098_002802</name>
</gene>
<name>A0A367KML4_RHIST</name>